<name>A0A7W7QWP7_KITKI</name>
<dbReference type="AlphaFoldDB" id="A0A7W7QWP7"/>
<gene>
    <name evidence="2" type="ORF">FHR34_000135</name>
</gene>
<accession>A0A7W7QWP7</accession>
<feature type="domain" description="Condensation" evidence="1">
    <location>
        <begin position="68"/>
        <end position="371"/>
    </location>
</feature>
<dbReference type="GO" id="GO:0003824">
    <property type="term" value="F:catalytic activity"/>
    <property type="evidence" value="ECO:0007669"/>
    <property type="project" value="InterPro"/>
</dbReference>
<dbReference type="InterPro" id="IPR023213">
    <property type="entry name" value="CAT-like_dom_sf"/>
</dbReference>
<proteinExistence type="predicted"/>
<evidence type="ECO:0000259" key="1">
    <source>
        <dbReference type="Pfam" id="PF00668"/>
    </source>
</evidence>
<dbReference type="Pfam" id="PF00668">
    <property type="entry name" value="Condensation"/>
    <property type="match status" value="1"/>
</dbReference>
<keyword evidence="3" id="KW-1185">Reference proteome</keyword>
<dbReference type="EMBL" id="JACHJV010000001">
    <property type="protein sequence ID" value="MBB4921142.1"/>
    <property type="molecule type" value="Genomic_DNA"/>
</dbReference>
<evidence type="ECO:0000313" key="2">
    <source>
        <dbReference type="EMBL" id="MBB4921142.1"/>
    </source>
</evidence>
<dbReference type="Proteomes" id="UP000540506">
    <property type="component" value="Unassembled WGS sequence"/>
</dbReference>
<protein>
    <recommendedName>
        <fullName evidence="1">Condensation domain-containing protein</fullName>
    </recommendedName>
</protein>
<dbReference type="RefSeq" id="WP_184933523.1">
    <property type="nucleotide sequence ID" value="NZ_JACHJV010000001.1"/>
</dbReference>
<dbReference type="InterPro" id="IPR001242">
    <property type="entry name" value="Condensation_dom"/>
</dbReference>
<comment type="caution">
    <text evidence="2">The sequence shown here is derived from an EMBL/GenBank/DDBJ whole genome shotgun (WGS) entry which is preliminary data.</text>
</comment>
<dbReference type="GO" id="GO:0008610">
    <property type="term" value="P:lipid biosynthetic process"/>
    <property type="evidence" value="ECO:0007669"/>
    <property type="project" value="UniProtKB-ARBA"/>
</dbReference>
<dbReference type="SUPFAM" id="SSF52777">
    <property type="entry name" value="CoA-dependent acyltransferases"/>
    <property type="match status" value="2"/>
</dbReference>
<organism evidence="2 3">
    <name type="scientific">Kitasatospora kifunensis</name>
    <name type="common">Streptomyces kifunensis</name>
    <dbReference type="NCBI Taxonomy" id="58351"/>
    <lineage>
        <taxon>Bacteria</taxon>
        <taxon>Bacillati</taxon>
        <taxon>Actinomycetota</taxon>
        <taxon>Actinomycetes</taxon>
        <taxon>Kitasatosporales</taxon>
        <taxon>Streptomycetaceae</taxon>
        <taxon>Kitasatospora</taxon>
    </lineage>
</organism>
<evidence type="ECO:0000313" key="3">
    <source>
        <dbReference type="Proteomes" id="UP000540506"/>
    </source>
</evidence>
<dbReference type="Gene3D" id="3.30.559.10">
    <property type="entry name" value="Chloramphenicol acetyltransferase-like domain"/>
    <property type="match status" value="1"/>
</dbReference>
<reference evidence="2 3" key="1">
    <citation type="submission" date="2020-08" db="EMBL/GenBank/DDBJ databases">
        <title>Sequencing the genomes of 1000 actinobacteria strains.</title>
        <authorList>
            <person name="Klenk H.-P."/>
        </authorList>
    </citation>
    <scope>NUCLEOTIDE SEQUENCE [LARGE SCALE GENOMIC DNA]</scope>
    <source>
        <strain evidence="2 3">DSM 41654</strain>
    </source>
</reference>
<dbReference type="Gene3D" id="3.30.559.30">
    <property type="entry name" value="Nonribosomal peptide synthetase, condensation domain"/>
    <property type="match status" value="1"/>
</dbReference>
<sequence>MRITDLARCEARPGRVMEWTLHPSTIDAATALADDLRPLSYIQESHLRTARTVRDSGLTVPTWIGMRFSLPGPVDPTLLEATLLDWTLRHETLRSGFRRRTEGVRRFTIGAGSVALRRHEAGVFDRTDELVAYLQNRFDAATNALEWPNYIYAAVLREDGTDVYLAFDHSNVDGYSLFRIPAEFQELYDTRRRGGEPQAVAAGSYLDFCELECAHADEVDQTHSAVAHWREFISRCDDRLPSFPLDLGLEPHEPMPAQKLMTEMLVDEAHAAGFERYCRPYGGTLAGILAASGLIARELGGHDVYRTVVPFHTRAASQWQDSLGWYVGVVPIEIPAVDAPDFPSALAMARSELRANRRLARTPLARILHLLGSDFRPTSPDLHSLLSFIDARSVPGAERWTEQNACATLRVSHGDQACVWVTRLHEGLHLACRHPDTAVAALSLRAYADALRDTIVRIAEQGGGLDTARPAARPASELELLPSARILPGQAIDEARTVGRLLRA</sequence>